<comment type="similarity">
    <text evidence="2">Belongs to the peptidase C19 family.</text>
</comment>
<dbReference type="GO" id="GO:0005829">
    <property type="term" value="C:cytosol"/>
    <property type="evidence" value="ECO:0007669"/>
    <property type="project" value="TreeGrafter"/>
</dbReference>
<feature type="region of interest" description="Disordered" evidence="8">
    <location>
        <begin position="875"/>
        <end position="894"/>
    </location>
</feature>
<dbReference type="InterPro" id="IPR050164">
    <property type="entry name" value="Peptidase_C19"/>
</dbReference>
<keyword evidence="6" id="KW-0378">Hydrolase</keyword>
<comment type="catalytic activity">
    <reaction evidence="1">
        <text>Thiol-dependent hydrolysis of ester, thioester, amide, peptide and isopeptide bonds formed by the C-terminal Gly of ubiquitin (a 76-residue protein attached to proteins as an intracellular targeting signal).</text>
        <dbReference type="EC" id="3.4.19.12"/>
    </reaction>
</comment>
<dbReference type="PANTHER" id="PTHR24006">
    <property type="entry name" value="UBIQUITIN CARBOXYL-TERMINAL HYDROLASE"/>
    <property type="match status" value="1"/>
</dbReference>
<dbReference type="SUPFAM" id="SSF54001">
    <property type="entry name" value="Cysteine proteinases"/>
    <property type="match status" value="1"/>
</dbReference>
<evidence type="ECO:0000256" key="6">
    <source>
        <dbReference type="ARBA" id="ARBA00022801"/>
    </source>
</evidence>
<evidence type="ECO:0000256" key="4">
    <source>
        <dbReference type="ARBA" id="ARBA00022670"/>
    </source>
</evidence>
<gene>
    <name evidence="10" type="ORF">BABINDRAFT_159774</name>
</gene>
<evidence type="ECO:0000313" key="11">
    <source>
        <dbReference type="Proteomes" id="UP000094336"/>
    </source>
</evidence>
<dbReference type="AlphaFoldDB" id="A0A1E3QV08"/>
<dbReference type="PANTHER" id="PTHR24006:SF722">
    <property type="entry name" value="UBIQUITIN CARBOXYL-TERMINAL HYDROLASE 48"/>
    <property type="match status" value="1"/>
</dbReference>
<dbReference type="EC" id="3.4.19.12" evidence="3"/>
<dbReference type="GeneID" id="30145729"/>
<keyword evidence="11" id="KW-1185">Reference proteome</keyword>
<dbReference type="RefSeq" id="XP_018986823.1">
    <property type="nucleotide sequence ID" value="XM_019127876.1"/>
</dbReference>
<dbReference type="OrthoDB" id="6287070at2759"/>
<feature type="compositionally biased region" description="Polar residues" evidence="8">
    <location>
        <begin position="397"/>
        <end position="409"/>
    </location>
</feature>
<evidence type="ECO:0000313" key="10">
    <source>
        <dbReference type="EMBL" id="ODQ81495.1"/>
    </source>
</evidence>
<reference evidence="11" key="1">
    <citation type="submission" date="2016-05" db="EMBL/GenBank/DDBJ databases">
        <title>Comparative genomics of biotechnologically important yeasts.</title>
        <authorList>
            <consortium name="DOE Joint Genome Institute"/>
            <person name="Riley R."/>
            <person name="Haridas S."/>
            <person name="Wolfe K.H."/>
            <person name="Lopes M.R."/>
            <person name="Hittinger C.T."/>
            <person name="Goker M."/>
            <person name="Salamov A."/>
            <person name="Wisecaver J."/>
            <person name="Long T.M."/>
            <person name="Aerts A.L."/>
            <person name="Barry K."/>
            <person name="Choi C."/>
            <person name="Clum A."/>
            <person name="Coughlan A.Y."/>
            <person name="Deshpande S."/>
            <person name="Douglass A.P."/>
            <person name="Hanson S.J."/>
            <person name="Klenk H.-P."/>
            <person name="Labutti K."/>
            <person name="Lapidus A."/>
            <person name="Lindquist E."/>
            <person name="Lipzen A."/>
            <person name="Meier-Kolthoff J.P."/>
            <person name="Ohm R.A."/>
            <person name="Otillar R.P."/>
            <person name="Pangilinan J."/>
            <person name="Peng Y."/>
            <person name="Rokas A."/>
            <person name="Rosa C.A."/>
            <person name="Scheuner C."/>
            <person name="Sibirny A.A."/>
            <person name="Slot J.C."/>
            <person name="Stielow J.B."/>
            <person name="Sun H."/>
            <person name="Kurtzman C.P."/>
            <person name="Blackwell M."/>
            <person name="Grigoriev I.V."/>
            <person name="Jeffries T.W."/>
        </authorList>
    </citation>
    <scope>NUCLEOTIDE SEQUENCE [LARGE SCALE GENOMIC DNA]</scope>
    <source>
        <strain evidence="11">NRRL Y-12698</strain>
    </source>
</reference>
<feature type="region of interest" description="Disordered" evidence="8">
    <location>
        <begin position="361"/>
        <end position="432"/>
    </location>
</feature>
<evidence type="ECO:0000259" key="9">
    <source>
        <dbReference type="PROSITE" id="PS50235"/>
    </source>
</evidence>
<dbReference type="Pfam" id="PF00443">
    <property type="entry name" value="UCH"/>
    <property type="match status" value="1"/>
</dbReference>
<feature type="compositionally biased region" description="Basic and acidic residues" evidence="8">
    <location>
        <begin position="967"/>
        <end position="978"/>
    </location>
</feature>
<accession>A0A1E3QV08</accession>
<dbReference type="Gene3D" id="3.90.70.10">
    <property type="entry name" value="Cysteine proteinases"/>
    <property type="match status" value="2"/>
</dbReference>
<dbReference type="GO" id="GO:0006508">
    <property type="term" value="P:proteolysis"/>
    <property type="evidence" value="ECO:0007669"/>
    <property type="project" value="UniProtKB-KW"/>
</dbReference>
<keyword evidence="5" id="KW-0833">Ubl conjugation pathway</keyword>
<evidence type="ECO:0000256" key="3">
    <source>
        <dbReference type="ARBA" id="ARBA00012759"/>
    </source>
</evidence>
<evidence type="ECO:0000256" key="1">
    <source>
        <dbReference type="ARBA" id="ARBA00000707"/>
    </source>
</evidence>
<dbReference type="InterPro" id="IPR001394">
    <property type="entry name" value="Peptidase_C19_UCH"/>
</dbReference>
<evidence type="ECO:0000256" key="5">
    <source>
        <dbReference type="ARBA" id="ARBA00022786"/>
    </source>
</evidence>
<sequence length="978" mass="110388">MFRRKREGKPPLDEEFWRAYYEEVRANEDNVRDKDIRPGSALVATLRQTFGDGILQALPSGIQMAVALGSPYAKKDTARAYDLLRFFEMATRGHFVTTCARTKLDEKIVFRGAENWGNVMCYLDLLLFAMFANIESFEPMLFHGRVDGDVGGDAGSEAEDKRYLTKRLATLLRLYVSMLRGGQLVTSDITKRLCETLAKLGFEEAMSGRQQDCAPLFQFLTEVLDMPLLSLTMEIQHGGKFNKEDDQKITKERMLFVSVPEDDQEEEVLLEECLEAYFSNSIEVKRELERRMTLELSRSSTKVDEKPSYTHYENLSEGSTAVFSYPEGLPEDSTSPHHIDSDVASCAITISDSLKEPFPDAEVVDLPRGGNTARVGELGFANVTPSREPRGKDGRTTPDSPSTRDSMSGSARDASVSDSPRNRLAPSRTASVTSYQSRSATLDLRSIVLPLESRLSFKQPYVVRERSLSIWSTSGKTREVLLPAWMFLQLLPFYTSDSTNHISPSSVHFVSRRPILPICLKRFAYRKATGKFERLKSKVVIPPVIDLPNFIADTAETRYKLVLESAVCHRGTSMNSGHFVCAARKKVIDARTRDAATEQSTWHLFDDLNKKERVTEMTFREIFDTEWPYMLFYRMVGLEDGREVIPPVNAKTRYWGDSDKANEANVTSEVAEATELPERGFQPFQGPKAPQRVSKDSMSFEATLKAPKVPPVSEAPETLLEASEVNQKSHVGTEPHSQMLLVPEPVSDALQKKSVPHLYLSRNTKSSNSVATLEGEELSKSRSRRSANEILDIRNRYYWYLNENSETINPTSQITDETSFDYYKEEPFLVPPINIARISNPASFGDSSDDERAAMKVQSSGNSIKSWILGGKTVDTDDEAKPEEPSYDSDVVDEPVTNPHKTFWKKSKSVLRKPKTGYTVRMKLTEEVPPAIADEAQVEMAPTDHTHNETHRHHRLPGELKKKRSKREQYKDEKCVIA</sequence>
<proteinExistence type="inferred from homology"/>
<feature type="region of interest" description="Disordered" evidence="8">
    <location>
        <begin position="942"/>
        <end position="978"/>
    </location>
</feature>
<dbReference type="GO" id="GO:0016579">
    <property type="term" value="P:protein deubiquitination"/>
    <property type="evidence" value="ECO:0007669"/>
    <property type="project" value="InterPro"/>
</dbReference>
<feature type="domain" description="USP" evidence="9">
    <location>
        <begin position="111"/>
        <end position="636"/>
    </location>
</feature>
<evidence type="ECO:0000256" key="7">
    <source>
        <dbReference type="ARBA" id="ARBA00022807"/>
    </source>
</evidence>
<dbReference type="InterPro" id="IPR028889">
    <property type="entry name" value="USP"/>
</dbReference>
<name>A0A1E3QV08_9ASCO</name>
<evidence type="ECO:0000256" key="8">
    <source>
        <dbReference type="SAM" id="MobiDB-lite"/>
    </source>
</evidence>
<dbReference type="PROSITE" id="PS50235">
    <property type="entry name" value="USP_3"/>
    <property type="match status" value="1"/>
</dbReference>
<protein>
    <recommendedName>
        <fullName evidence="3">ubiquitinyl hydrolase 1</fullName>
        <ecNumber evidence="3">3.4.19.12</ecNumber>
    </recommendedName>
</protein>
<feature type="compositionally biased region" description="Basic and acidic residues" evidence="8">
    <location>
        <begin position="387"/>
        <end position="396"/>
    </location>
</feature>
<feature type="compositionally biased region" description="Basic residues" evidence="8">
    <location>
        <begin position="950"/>
        <end position="966"/>
    </location>
</feature>
<keyword evidence="7" id="KW-0788">Thiol protease</keyword>
<dbReference type="GO" id="GO:0005634">
    <property type="term" value="C:nucleus"/>
    <property type="evidence" value="ECO:0007669"/>
    <property type="project" value="UniProtKB-SubCell"/>
</dbReference>
<evidence type="ECO:0000256" key="2">
    <source>
        <dbReference type="ARBA" id="ARBA00009085"/>
    </source>
</evidence>
<keyword evidence="4" id="KW-0645">Protease</keyword>
<dbReference type="GO" id="GO:0004843">
    <property type="term" value="F:cysteine-type deubiquitinase activity"/>
    <property type="evidence" value="ECO:0007669"/>
    <property type="project" value="UniProtKB-EC"/>
</dbReference>
<feature type="region of interest" description="Disordered" evidence="8">
    <location>
        <begin position="765"/>
        <end position="785"/>
    </location>
</feature>
<feature type="region of interest" description="Disordered" evidence="8">
    <location>
        <begin position="674"/>
        <end position="712"/>
    </location>
</feature>
<dbReference type="Proteomes" id="UP000094336">
    <property type="component" value="Unassembled WGS sequence"/>
</dbReference>
<organism evidence="10 11">
    <name type="scientific">Babjeviella inositovora NRRL Y-12698</name>
    <dbReference type="NCBI Taxonomy" id="984486"/>
    <lineage>
        <taxon>Eukaryota</taxon>
        <taxon>Fungi</taxon>
        <taxon>Dikarya</taxon>
        <taxon>Ascomycota</taxon>
        <taxon>Saccharomycotina</taxon>
        <taxon>Pichiomycetes</taxon>
        <taxon>Serinales incertae sedis</taxon>
        <taxon>Babjeviella</taxon>
    </lineage>
</organism>
<dbReference type="InterPro" id="IPR038765">
    <property type="entry name" value="Papain-like_cys_pep_sf"/>
</dbReference>
<dbReference type="EMBL" id="KV454427">
    <property type="protein sequence ID" value="ODQ81495.1"/>
    <property type="molecule type" value="Genomic_DNA"/>
</dbReference>
<dbReference type="STRING" id="984486.A0A1E3QV08"/>
<feature type="compositionally biased region" description="Acidic residues" evidence="8">
    <location>
        <begin position="876"/>
        <end position="893"/>
    </location>
</feature>